<evidence type="ECO:0000256" key="3">
    <source>
        <dbReference type="ARBA" id="ARBA00007931"/>
    </source>
</evidence>
<dbReference type="CDD" id="cd06161">
    <property type="entry name" value="S2P-M50_SpoIVFB"/>
    <property type="match status" value="1"/>
</dbReference>
<dbReference type="EMBL" id="LNNH01000038">
    <property type="protein sequence ID" value="KWW15900.1"/>
    <property type="molecule type" value="Genomic_DNA"/>
</dbReference>
<keyword evidence="11 12" id="KW-0472">Membrane</keyword>
<keyword evidence="7" id="KW-0378">Hydrolase</keyword>
<accession>A0A109MUY0</accession>
<evidence type="ECO:0000259" key="13">
    <source>
        <dbReference type="Pfam" id="PF02163"/>
    </source>
</evidence>
<evidence type="ECO:0000256" key="7">
    <source>
        <dbReference type="ARBA" id="ARBA00022801"/>
    </source>
</evidence>
<protein>
    <submittedName>
        <fullName evidence="14">Stage IV sporulation protein FB</fullName>
    </submittedName>
</protein>
<evidence type="ECO:0000256" key="6">
    <source>
        <dbReference type="ARBA" id="ARBA00022723"/>
    </source>
</evidence>
<dbReference type="PANTHER" id="PTHR39188:SF3">
    <property type="entry name" value="STAGE IV SPORULATION PROTEIN FB"/>
    <property type="match status" value="1"/>
</dbReference>
<feature type="domain" description="Peptidase M50" evidence="13">
    <location>
        <begin position="113"/>
        <end position="167"/>
    </location>
</feature>
<comment type="subcellular location">
    <subcellularLocation>
        <location evidence="2">Membrane</location>
        <topology evidence="2">Multi-pass membrane protein</topology>
    </subcellularLocation>
</comment>
<organism evidence="14 15">
    <name type="scientific">Peribacillus simplex</name>
    <dbReference type="NCBI Taxonomy" id="1478"/>
    <lineage>
        <taxon>Bacteria</taxon>
        <taxon>Bacillati</taxon>
        <taxon>Bacillota</taxon>
        <taxon>Bacilli</taxon>
        <taxon>Bacillales</taxon>
        <taxon>Bacillaceae</taxon>
        <taxon>Peribacillus</taxon>
    </lineage>
</organism>
<comment type="caution">
    <text evidence="14">The sequence shown here is derived from an EMBL/GenBank/DDBJ whole genome shotgun (WGS) entry which is preliminary data.</text>
</comment>
<comment type="cofactor">
    <cofactor evidence="1">
        <name>Zn(2+)</name>
        <dbReference type="ChEBI" id="CHEBI:29105"/>
    </cofactor>
</comment>
<keyword evidence="8" id="KW-0862">Zinc</keyword>
<gene>
    <name evidence="14" type="ORF">AS888_07590</name>
</gene>
<feature type="transmembrane region" description="Helical" evidence="12">
    <location>
        <begin position="182"/>
        <end position="199"/>
    </location>
</feature>
<dbReference type="Pfam" id="PF02163">
    <property type="entry name" value="Peptidase_M50"/>
    <property type="match status" value="2"/>
</dbReference>
<evidence type="ECO:0000256" key="12">
    <source>
        <dbReference type="SAM" id="Phobius"/>
    </source>
</evidence>
<evidence type="ECO:0000313" key="14">
    <source>
        <dbReference type="EMBL" id="KWW15900.1"/>
    </source>
</evidence>
<evidence type="ECO:0000256" key="11">
    <source>
        <dbReference type="ARBA" id="ARBA00023136"/>
    </source>
</evidence>
<dbReference type="Proteomes" id="UP000064189">
    <property type="component" value="Unassembled WGS sequence"/>
</dbReference>
<keyword evidence="6" id="KW-0479">Metal-binding</keyword>
<sequence length="288" mass="33352">MSEYGKLLFKIRVHPTLWFVIGVAILTAHFVEVLMLLLIVFIHEMGHAVCAQHFKWRIKSIQLLPFGGAVETEEYGNKSLKEDLAVVLAGPLQHVWLIGAAFLLYFFSFISQELYQPFLYMNLMLLAFNLLPIWPLDGGRLLFIGISLYCTFLEAQKHTLHFSAAFAVVAFLTWLILDPLNLNIWLIVFFISLSLVMEWRQRYYAFIRFLLQRHYGHTNDLAKLKPILVDSQEPIYKVLELFQRGCKHPVIIMKNGKESGSLDETEILHAYFSEKMTNGKIGDLLYSY</sequence>
<evidence type="ECO:0000256" key="2">
    <source>
        <dbReference type="ARBA" id="ARBA00004141"/>
    </source>
</evidence>
<keyword evidence="5 12" id="KW-0812">Transmembrane</keyword>
<evidence type="ECO:0000256" key="9">
    <source>
        <dbReference type="ARBA" id="ARBA00022989"/>
    </source>
</evidence>
<feature type="transmembrane region" description="Helical" evidence="12">
    <location>
        <begin position="17"/>
        <end position="42"/>
    </location>
</feature>
<evidence type="ECO:0000256" key="1">
    <source>
        <dbReference type="ARBA" id="ARBA00001947"/>
    </source>
</evidence>
<keyword evidence="9 12" id="KW-1133">Transmembrane helix</keyword>
<dbReference type="GO" id="GO:0016020">
    <property type="term" value="C:membrane"/>
    <property type="evidence" value="ECO:0007669"/>
    <property type="project" value="UniProtKB-SubCell"/>
</dbReference>
<dbReference type="RefSeq" id="WP_061143477.1">
    <property type="nucleotide sequence ID" value="NZ_LNNH01000038.1"/>
</dbReference>
<feature type="transmembrane region" description="Helical" evidence="12">
    <location>
        <begin position="158"/>
        <end position="176"/>
    </location>
</feature>
<dbReference type="AlphaFoldDB" id="A0A109MUY0"/>
<keyword evidence="4" id="KW-0645">Protease</keyword>
<dbReference type="GO" id="GO:0046872">
    <property type="term" value="F:metal ion binding"/>
    <property type="evidence" value="ECO:0007669"/>
    <property type="project" value="UniProtKB-KW"/>
</dbReference>
<dbReference type="PANTHER" id="PTHR39188">
    <property type="entry name" value="MEMBRANE-ASSOCIATED ZINC METALLOPROTEASE M50B"/>
    <property type="match status" value="1"/>
</dbReference>
<evidence type="ECO:0000313" key="15">
    <source>
        <dbReference type="Proteomes" id="UP000064189"/>
    </source>
</evidence>
<evidence type="ECO:0000256" key="10">
    <source>
        <dbReference type="ARBA" id="ARBA00023049"/>
    </source>
</evidence>
<feature type="domain" description="Peptidase M50" evidence="13">
    <location>
        <begin position="33"/>
        <end position="108"/>
    </location>
</feature>
<dbReference type="GO" id="GO:0006508">
    <property type="term" value="P:proteolysis"/>
    <property type="evidence" value="ECO:0007669"/>
    <property type="project" value="UniProtKB-KW"/>
</dbReference>
<evidence type="ECO:0000256" key="5">
    <source>
        <dbReference type="ARBA" id="ARBA00022692"/>
    </source>
</evidence>
<proteinExistence type="inferred from homology"/>
<keyword evidence="15" id="KW-1185">Reference proteome</keyword>
<feature type="transmembrane region" description="Helical" evidence="12">
    <location>
        <begin position="84"/>
        <end position="107"/>
    </location>
</feature>
<reference evidence="14 15" key="1">
    <citation type="submission" date="2015-11" db="EMBL/GenBank/DDBJ databases">
        <title>Genome Sequence of Bacillus simplex strain VanAntwerpen2.</title>
        <authorList>
            <person name="Couger M.B."/>
        </authorList>
    </citation>
    <scope>NUCLEOTIDE SEQUENCE [LARGE SCALE GENOMIC DNA]</scope>
    <source>
        <strain evidence="14 15">VanAntwerpen02</strain>
    </source>
</reference>
<evidence type="ECO:0000256" key="8">
    <source>
        <dbReference type="ARBA" id="ARBA00022833"/>
    </source>
</evidence>
<name>A0A109MUY0_9BACI</name>
<comment type="similarity">
    <text evidence="3">Belongs to the peptidase M50B family.</text>
</comment>
<evidence type="ECO:0000256" key="4">
    <source>
        <dbReference type="ARBA" id="ARBA00022670"/>
    </source>
</evidence>
<keyword evidence="10" id="KW-0482">Metalloprotease</keyword>
<dbReference type="InterPro" id="IPR008915">
    <property type="entry name" value="Peptidase_M50"/>
</dbReference>
<dbReference type="GO" id="GO:0008237">
    <property type="term" value="F:metallopeptidase activity"/>
    <property type="evidence" value="ECO:0007669"/>
    <property type="project" value="UniProtKB-KW"/>
</dbReference>